<dbReference type="Gene3D" id="3.40.50.2300">
    <property type="match status" value="2"/>
</dbReference>
<evidence type="ECO:0000259" key="19">
    <source>
        <dbReference type="PROSITE" id="PS50113"/>
    </source>
</evidence>
<dbReference type="Gene3D" id="1.20.120.160">
    <property type="entry name" value="HPT domain"/>
    <property type="match status" value="1"/>
</dbReference>
<feature type="modified residue" description="Phosphohistidine" evidence="14">
    <location>
        <position position="1254"/>
    </location>
</feature>
<keyword evidence="7" id="KW-0812">Transmembrane</keyword>
<dbReference type="InterPro" id="IPR036641">
    <property type="entry name" value="HPT_dom_sf"/>
</dbReference>
<evidence type="ECO:0000313" key="22">
    <source>
        <dbReference type="Proteomes" id="UP000297998"/>
    </source>
</evidence>
<keyword evidence="11" id="KW-1133">Transmembrane helix</keyword>
<dbReference type="SUPFAM" id="SSF55874">
    <property type="entry name" value="ATPase domain of HSP90 chaperone/DNA topoisomerase II/histidine kinase"/>
    <property type="match status" value="1"/>
</dbReference>
<evidence type="ECO:0000256" key="2">
    <source>
        <dbReference type="ARBA" id="ARBA00004651"/>
    </source>
</evidence>
<dbReference type="FunFam" id="1.10.287.130:FF:000003">
    <property type="entry name" value="Histidine kinase"/>
    <property type="match status" value="1"/>
</dbReference>
<dbReference type="NCBIfam" id="TIGR00229">
    <property type="entry name" value="sensory_box"/>
    <property type="match status" value="1"/>
</dbReference>
<dbReference type="SMART" id="SM00388">
    <property type="entry name" value="HisKA"/>
    <property type="match status" value="1"/>
</dbReference>
<evidence type="ECO:0000256" key="10">
    <source>
        <dbReference type="ARBA" id="ARBA00022840"/>
    </source>
</evidence>
<evidence type="ECO:0000256" key="12">
    <source>
        <dbReference type="ARBA" id="ARBA00023012"/>
    </source>
</evidence>
<dbReference type="RefSeq" id="WP_135834028.1">
    <property type="nucleotide sequence ID" value="NZ_SRPE01000001.1"/>
</dbReference>
<dbReference type="InterPro" id="IPR000700">
    <property type="entry name" value="PAS-assoc_C"/>
</dbReference>
<sequence length="1307" mass="149748">MENFPIPANEKQRLQAVYDYNLQAHDKDEELEVFANAASLICNAPIALVSVFDENYQVIKANCGIEVDIVPRQQTICQFSLMEEEILVIDDVTKFGPAKNIVGVKAANIQFYAGVPLIDDNGNVLGTLCVNDHYPRTLDEKQRNLLIQLGKNITKLLVSKKRKKDATYFQNIYKISNNLIGVADINGILRSINPAFKEVLEIKKESHIVEKSFVDFVSEKDKNKVQTFLSDLKNNSGSIHFKCLMSSIESKEEKLVEWYTKSNLKIDNEIFLFGRDITLENSKKIELENSERKFRNFFNSSLGLMTIHDLDGNILSINKTGLESMGYSKEEAKDLNLKKLIPKPNHKEYQKYIETISNKKQDSGLMSLIKKDGSLTYWLYSNILDKDNEGNPVVMSTAVDMTQRTLLERDLNRVRQLLDHTYEVANVGGWKYDLVKQKLIWADITKKIHEVEPDYEPNVENALNFYEAKNSYPKIKKAFKDAVEKGIEYDMELQIVTQKGKTIWVRCKGIPEFLNEECVSVFGIFQDINERKRYTLELTRQKAIFETFINHVPASVAMFDNEMNYLTLSNQWCDEFAIKKKNIIGKSHYEMYNVPAERKAIYEACLQGENYSNEDTIYRTPKYDTDQHYSWAIHPWYINKKQIGGLIMFSQNITESVKKNKELKKAKKNADIASKAKSEFLANMSHEIRTPLNGVIGFSDLLLKTPLNPTQKQYLNYINDSANSLLSIINDILDFSKIESGRMDVSIDKNNLFELGNQVINVILYQAENKKIELLLNIDNNLPQFIWIDEARLKQVLINLLGNAVKFTDSGEIELKICQVEPIIKGEKAKLRFSVRDTGIGIKAEKQSKIFDAFTQEDSTISKRFGGTGLGLTISNKLLNYFGSHLELHSEIDKGSTFFFDLEVDYEYNIKKQFDHLDEINHVLIVDDNQSNQMILQHMLQFKNITSDIANNGMEALQKVLNGDVYDVILMDYHMPVLNGLETIQKIKEYFVTKDTKTPLVLLHSSSEDEFLIQKAIELGITSRLLKPIKSEELFDTLRKTIIDSKEIQIVEIENNEEISQDFSKQFHILIADDNLVNMALNQQIIKNVAPNSILYTAANGVEAVSICQENKVDLILMDIQMPEMNGIEATKLIRLLNNFQETPIIAVTAGNVKGEKEKCLDAGLNDFLAKPIREKDIFGVLEKWLDFSQNEKIETNDFGNHLDLSMINNYTKDDESFRKTFIKIIINELEKSILEFETYSNKQNLEELNQLGHKVKGTAKTAGLTILADLTEQIEKSTSINYLQENQLIIKAKTEIELVINYLKKI</sequence>
<evidence type="ECO:0000256" key="3">
    <source>
        <dbReference type="ARBA" id="ARBA00012438"/>
    </source>
</evidence>
<dbReference type="InterPro" id="IPR003594">
    <property type="entry name" value="HATPase_dom"/>
</dbReference>
<evidence type="ECO:0000256" key="13">
    <source>
        <dbReference type="ARBA" id="ARBA00023136"/>
    </source>
</evidence>
<dbReference type="Gene3D" id="3.30.450.20">
    <property type="entry name" value="PAS domain"/>
    <property type="match status" value="4"/>
</dbReference>
<feature type="domain" description="Response regulatory" evidence="17">
    <location>
        <begin position="922"/>
        <end position="1042"/>
    </location>
</feature>
<evidence type="ECO:0000256" key="15">
    <source>
        <dbReference type="PROSITE-ProRule" id="PRU00169"/>
    </source>
</evidence>
<dbReference type="InterPro" id="IPR005467">
    <property type="entry name" value="His_kinase_dom"/>
</dbReference>
<dbReference type="Pfam" id="PF01627">
    <property type="entry name" value="Hpt"/>
    <property type="match status" value="1"/>
</dbReference>
<keyword evidence="22" id="KW-1185">Reference proteome</keyword>
<dbReference type="EC" id="2.7.13.3" evidence="3"/>
<keyword evidence="12" id="KW-0902">Two-component regulatory system</keyword>
<evidence type="ECO:0000256" key="7">
    <source>
        <dbReference type="ARBA" id="ARBA00022692"/>
    </source>
</evidence>
<dbReference type="SUPFAM" id="SSF55785">
    <property type="entry name" value="PYP-like sensor domain (PAS domain)"/>
    <property type="match status" value="3"/>
</dbReference>
<keyword evidence="4" id="KW-1003">Cell membrane</keyword>
<protein>
    <recommendedName>
        <fullName evidence="3">histidine kinase</fullName>
        <ecNumber evidence="3">2.7.13.3</ecNumber>
    </recommendedName>
</protein>
<keyword evidence="9" id="KW-0418">Kinase</keyword>
<dbReference type="PANTHER" id="PTHR45339">
    <property type="entry name" value="HYBRID SIGNAL TRANSDUCTION HISTIDINE KINASE J"/>
    <property type="match status" value="1"/>
</dbReference>
<dbReference type="GO" id="GO:0005886">
    <property type="term" value="C:plasma membrane"/>
    <property type="evidence" value="ECO:0007669"/>
    <property type="project" value="UniProtKB-SubCell"/>
</dbReference>
<dbReference type="InterPro" id="IPR004358">
    <property type="entry name" value="Sig_transdc_His_kin-like_C"/>
</dbReference>
<dbReference type="InterPro" id="IPR029016">
    <property type="entry name" value="GAF-like_dom_sf"/>
</dbReference>
<dbReference type="InterPro" id="IPR003018">
    <property type="entry name" value="GAF"/>
</dbReference>
<evidence type="ECO:0000256" key="14">
    <source>
        <dbReference type="PROSITE-ProRule" id="PRU00110"/>
    </source>
</evidence>
<dbReference type="InterPro" id="IPR035965">
    <property type="entry name" value="PAS-like_dom_sf"/>
</dbReference>
<dbReference type="PROSITE" id="PS50112">
    <property type="entry name" value="PAS"/>
    <property type="match status" value="1"/>
</dbReference>
<dbReference type="PROSITE" id="PS50109">
    <property type="entry name" value="HIS_KIN"/>
    <property type="match status" value="1"/>
</dbReference>
<dbReference type="Gene3D" id="3.30.565.10">
    <property type="entry name" value="Histidine kinase-like ATPase, C-terminal domain"/>
    <property type="match status" value="1"/>
</dbReference>
<reference evidence="21 22" key="1">
    <citation type="submission" date="2019-03" db="EMBL/GenBank/DDBJ databases">
        <title>Empedobacter tilapiae sp. nov., isolated from an intestine of Nile tilapia Oreochromis niloticus.</title>
        <authorList>
            <person name="Kim Y.-O."/>
            <person name="Yoon J.-H."/>
        </authorList>
    </citation>
    <scope>NUCLEOTIDE SEQUENCE [LARGE SCALE GENOMIC DNA]</scope>
    <source>
        <strain evidence="21 22">MRS2</strain>
    </source>
</reference>
<comment type="caution">
    <text evidence="21">The sequence shown here is derived from an EMBL/GenBank/DDBJ whole genome shotgun (WGS) entry which is preliminary data.</text>
</comment>
<organism evidence="21 22">
    <name type="scientific">Empedobacter tilapiae</name>
    <dbReference type="NCBI Taxonomy" id="2491114"/>
    <lineage>
        <taxon>Bacteria</taxon>
        <taxon>Pseudomonadati</taxon>
        <taxon>Bacteroidota</taxon>
        <taxon>Flavobacteriia</taxon>
        <taxon>Flavobacteriales</taxon>
        <taxon>Weeksellaceae</taxon>
        <taxon>Empedobacter</taxon>
    </lineage>
</organism>
<dbReference type="CDD" id="cd00130">
    <property type="entry name" value="PAS"/>
    <property type="match status" value="1"/>
</dbReference>
<dbReference type="InterPro" id="IPR000014">
    <property type="entry name" value="PAS"/>
</dbReference>
<dbReference type="SUPFAM" id="SSF47226">
    <property type="entry name" value="Histidine-containing phosphotransfer domain, HPT domain"/>
    <property type="match status" value="1"/>
</dbReference>
<dbReference type="InterPro" id="IPR011006">
    <property type="entry name" value="CheY-like_superfamily"/>
</dbReference>
<dbReference type="InterPro" id="IPR036890">
    <property type="entry name" value="HATPase_C_sf"/>
</dbReference>
<comment type="catalytic activity">
    <reaction evidence="1">
        <text>ATP + protein L-histidine = ADP + protein N-phospho-L-histidine.</text>
        <dbReference type="EC" id="2.7.13.3"/>
    </reaction>
</comment>
<evidence type="ECO:0000256" key="5">
    <source>
        <dbReference type="ARBA" id="ARBA00022553"/>
    </source>
</evidence>
<dbReference type="Gene3D" id="3.30.450.40">
    <property type="match status" value="1"/>
</dbReference>
<accession>A0A4Z1B7M8</accession>
<evidence type="ECO:0000259" key="18">
    <source>
        <dbReference type="PROSITE" id="PS50112"/>
    </source>
</evidence>
<feature type="modified residue" description="4-aspartylphosphate" evidence="15">
    <location>
        <position position="972"/>
    </location>
</feature>
<dbReference type="PANTHER" id="PTHR45339:SF1">
    <property type="entry name" value="HYBRID SIGNAL TRANSDUCTION HISTIDINE KINASE J"/>
    <property type="match status" value="1"/>
</dbReference>
<evidence type="ECO:0000256" key="1">
    <source>
        <dbReference type="ARBA" id="ARBA00000085"/>
    </source>
</evidence>
<dbReference type="Gene3D" id="1.10.287.130">
    <property type="match status" value="1"/>
</dbReference>
<evidence type="ECO:0000259" key="16">
    <source>
        <dbReference type="PROSITE" id="PS50109"/>
    </source>
</evidence>
<dbReference type="SUPFAM" id="SSF55781">
    <property type="entry name" value="GAF domain-like"/>
    <property type="match status" value="1"/>
</dbReference>
<gene>
    <name evidence="21" type="ORF">E4J94_00935</name>
</gene>
<dbReference type="Pfam" id="PF02518">
    <property type="entry name" value="HATPase_c"/>
    <property type="match status" value="1"/>
</dbReference>
<dbReference type="EMBL" id="SRPE01000001">
    <property type="protein sequence ID" value="TGN30166.1"/>
    <property type="molecule type" value="Genomic_DNA"/>
</dbReference>
<feature type="domain" description="HPt" evidence="20">
    <location>
        <begin position="1215"/>
        <end position="1307"/>
    </location>
</feature>
<dbReference type="FunFam" id="3.30.565.10:FF:000010">
    <property type="entry name" value="Sensor histidine kinase RcsC"/>
    <property type="match status" value="1"/>
</dbReference>
<evidence type="ECO:0000256" key="8">
    <source>
        <dbReference type="ARBA" id="ARBA00022741"/>
    </source>
</evidence>
<dbReference type="InterPro" id="IPR013656">
    <property type="entry name" value="PAS_4"/>
</dbReference>
<feature type="domain" description="Response regulatory" evidence="17">
    <location>
        <begin position="1068"/>
        <end position="1186"/>
    </location>
</feature>
<dbReference type="InterPro" id="IPR008207">
    <property type="entry name" value="Sig_transdc_His_kin_Hpt_dom"/>
</dbReference>
<dbReference type="SMART" id="SM00448">
    <property type="entry name" value="REC"/>
    <property type="match status" value="2"/>
</dbReference>
<dbReference type="InterPro" id="IPR001789">
    <property type="entry name" value="Sig_transdc_resp-reg_receiver"/>
</dbReference>
<dbReference type="PRINTS" id="PR00344">
    <property type="entry name" value="BCTRLSENSOR"/>
</dbReference>
<proteinExistence type="predicted"/>
<evidence type="ECO:0000259" key="17">
    <source>
        <dbReference type="PROSITE" id="PS50110"/>
    </source>
</evidence>
<dbReference type="GO" id="GO:0005524">
    <property type="term" value="F:ATP binding"/>
    <property type="evidence" value="ECO:0007669"/>
    <property type="project" value="UniProtKB-KW"/>
</dbReference>
<keyword evidence="5 15" id="KW-0597">Phosphoprotein</keyword>
<dbReference type="CDD" id="cd17546">
    <property type="entry name" value="REC_hyHK_CKI1_RcsC-like"/>
    <property type="match status" value="2"/>
</dbReference>
<keyword evidence="8" id="KW-0547">Nucleotide-binding</keyword>
<feature type="modified residue" description="4-aspartylphosphate" evidence="15">
    <location>
        <position position="1119"/>
    </location>
</feature>
<dbReference type="SUPFAM" id="SSF52172">
    <property type="entry name" value="CheY-like"/>
    <property type="match status" value="2"/>
</dbReference>
<feature type="domain" description="PAC" evidence="19">
    <location>
        <begin position="489"/>
        <end position="540"/>
    </location>
</feature>
<dbReference type="Pfam" id="PF00072">
    <property type="entry name" value="Response_reg"/>
    <property type="match status" value="2"/>
</dbReference>
<evidence type="ECO:0000256" key="4">
    <source>
        <dbReference type="ARBA" id="ARBA00022475"/>
    </source>
</evidence>
<dbReference type="PROSITE" id="PS50113">
    <property type="entry name" value="PAC"/>
    <property type="match status" value="1"/>
</dbReference>
<dbReference type="PROSITE" id="PS50894">
    <property type="entry name" value="HPT"/>
    <property type="match status" value="1"/>
</dbReference>
<dbReference type="Pfam" id="PF01590">
    <property type="entry name" value="GAF"/>
    <property type="match status" value="1"/>
</dbReference>
<name>A0A4Z1B7M8_9FLAO</name>
<dbReference type="CDD" id="cd00082">
    <property type="entry name" value="HisKA"/>
    <property type="match status" value="1"/>
</dbReference>
<dbReference type="Pfam" id="PF13426">
    <property type="entry name" value="PAS_9"/>
    <property type="match status" value="2"/>
</dbReference>
<evidence type="ECO:0000256" key="6">
    <source>
        <dbReference type="ARBA" id="ARBA00022679"/>
    </source>
</evidence>
<dbReference type="PROSITE" id="PS50110">
    <property type="entry name" value="RESPONSE_REGULATORY"/>
    <property type="match status" value="2"/>
</dbReference>
<dbReference type="Pfam" id="PF08448">
    <property type="entry name" value="PAS_4"/>
    <property type="match status" value="1"/>
</dbReference>
<dbReference type="CDD" id="cd16922">
    <property type="entry name" value="HATPase_EvgS-ArcB-TorS-like"/>
    <property type="match status" value="1"/>
</dbReference>
<dbReference type="Pfam" id="PF00512">
    <property type="entry name" value="HisKA"/>
    <property type="match status" value="1"/>
</dbReference>
<evidence type="ECO:0000259" key="20">
    <source>
        <dbReference type="PROSITE" id="PS50894"/>
    </source>
</evidence>
<dbReference type="SUPFAM" id="SSF47384">
    <property type="entry name" value="Homodimeric domain of signal transducing histidine kinase"/>
    <property type="match status" value="1"/>
</dbReference>
<keyword evidence="13" id="KW-0472">Membrane</keyword>
<dbReference type="Proteomes" id="UP000297998">
    <property type="component" value="Unassembled WGS sequence"/>
</dbReference>
<keyword evidence="10" id="KW-0067">ATP-binding</keyword>
<feature type="domain" description="PAS" evidence="18">
    <location>
        <begin position="290"/>
        <end position="360"/>
    </location>
</feature>
<dbReference type="SMART" id="SM00387">
    <property type="entry name" value="HATPase_c"/>
    <property type="match status" value="1"/>
</dbReference>
<dbReference type="InterPro" id="IPR003661">
    <property type="entry name" value="HisK_dim/P_dom"/>
</dbReference>
<dbReference type="InterPro" id="IPR036097">
    <property type="entry name" value="HisK_dim/P_sf"/>
</dbReference>
<dbReference type="SMART" id="SM00091">
    <property type="entry name" value="PAS"/>
    <property type="match status" value="3"/>
</dbReference>
<dbReference type="GO" id="GO:0000155">
    <property type="term" value="F:phosphorelay sensor kinase activity"/>
    <property type="evidence" value="ECO:0007669"/>
    <property type="project" value="InterPro"/>
</dbReference>
<dbReference type="OrthoDB" id="9811889at2"/>
<evidence type="ECO:0000313" key="21">
    <source>
        <dbReference type="EMBL" id="TGN30166.1"/>
    </source>
</evidence>
<feature type="domain" description="Histidine kinase" evidence="16">
    <location>
        <begin position="683"/>
        <end position="906"/>
    </location>
</feature>
<keyword evidence="6" id="KW-0808">Transferase</keyword>
<evidence type="ECO:0000256" key="11">
    <source>
        <dbReference type="ARBA" id="ARBA00022989"/>
    </source>
</evidence>
<comment type="subcellular location">
    <subcellularLocation>
        <location evidence="2">Cell membrane</location>
        <topology evidence="2">Multi-pass membrane protein</topology>
    </subcellularLocation>
</comment>
<evidence type="ECO:0000256" key="9">
    <source>
        <dbReference type="ARBA" id="ARBA00022777"/>
    </source>
</evidence>